<evidence type="ECO:0000313" key="2">
    <source>
        <dbReference type="Proteomes" id="UP001597419"/>
    </source>
</evidence>
<protein>
    <submittedName>
        <fullName evidence="1">Uncharacterized protein</fullName>
    </submittedName>
</protein>
<accession>A0ABW5GU95</accession>
<organism evidence="1 2">
    <name type="scientific">Amycolatopsis samaneae</name>
    <dbReference type="NCBI Taxonomy" id="664691"/>
    <lineage>
        <taxon>Bacteria</taxon>
        <taxon>Bacillati</taxon>
        <taxon>Actinomycetota</taxon>
        <taxon>Actinomycetes</taxon>
        <taxon>Pseudonocardiales</taxon>
        <taxon>Pseudonocardiaceae</taxon>
        <taxon>Amycolatopsis</taxon>
    </lineage>
</organism>
<evidence type="ECO:0000313" key="1">
    <source>
        <dbReference type="EMBL" id="MFD2464508.1"/>
    </source>
</evidence>
<comment type="caution">
    <text evidence="1">The sequence shown here is derived from an EMBL/GenBank/DDBJ whole genome shotgun (WGS) entry which is preliminary data.</text>
</comment>
<proteinExistence type="predicted"/>
<sequence>MKRTALQLEAERRLSKEEGVEVAWSMVEQAMDPEDHEVTLAEAKYWLERYYSLVKRDTVTPFTINNGPYELDNRDLCFCYCGCRGRTWGYVRDWSRSREGKVEVVEAHSGQGVDGHETRAMATNDVARK</sequence>
<dbReference type="Proteomes" id="UP001597419">
    <property type="component" value="Unassembled WGS sequence"/>
</dbReference>
<dbReference type="RefSeq" id="WP_345385626.1">
    <property type="nucleotide sequence ID" value="NZ_BAABHG010000001.1"/>
</dbReference>
<gene>
    <name evidence="1" type="ORF">ACFSYJ_38240</name>
</gene>
<keyword evidence="2" id="KW-1185">Reference proteome</keyword>
<dbReference type="EMBL" id="JBHUKU010000026">
    <property type="protein sequence ID" value="MFD2464508.1"/>
    <property type="molecule type" value="Genomic_DNA"/>
</dbReference>
<name>A0ABW5GU95_9PSEU</name>
<reference evidence="2" key="1">
    <citation type="journal article" date="2019" name="Int. J. Syst. Evol. Microbiol.">
        <title>The Global Catalogue of Microorganisms (GCM) 10K type strain sequencing project: providing services to taxonomists for standard genome sequencing and annotation.</title>
        <authorList>
            <consortium name="The Broad Institute Genomics Platform"/>
            <consortium name="The Broad Institute Genome Sequencing Center for Infectious Disease"/>
            <person name="Wu L."/>
            <person name="Ma J."/>
        </authorList>
    </citation>
    <scope>NUCLEOTIDE SEQUENCE [LARGE SCALE GENOMIC DNA]</scope>
    <source>
        <strain evidence="2">CGMCC 4.7643</strain>
    </source>
</reference>